<sequence length="109" mass="12841">MNKKEKRKEMEDALLARVYDLILNPETLDDERSMLVEFKNAVENGKDFQRQLMNLAEDLRLLALRKVKYKKTLSKEVRKLYLDIFDTGFFERELGRGIATTFTVLGRPL</sequence>
<evidence type="ECO:0000313" key="2">
    <source>
        <dbReference type="Proteomes" id="UP001501510"/>
    </source>
</evidence>
<reference evidence="2" key="1">
    <citation type="journal article" date="2019" name="Int. J. Syst. Evol. Microbiol.">
        <title>The Global Catalogue of Microorganisms (GCM) 10K type strain sequencing project: providing services to taxonomists for standard genome sequencing and annotation.</title>
        <authorList>
            <consortium name="The Broad Institute Genomics Platform"/>
            <consortium name="The Broad Institute Genome Sequencing Center for Infectious Disease"/>
            <person name="Wu L."/>
            <person name="Ma J."/>
        </authorList>
    </citation>
    <scope>NUCLEOTIDE SEQUENCE [LARGE SCALE GENOMIC DNA]</scope>
    <source>
        <strain evidence="2">JCM 1407</strain>
    </source>
</reference>
<proteinExistence type="predicted"/>
<protein>
    <submittedName>
        <fullName evidence="1">Bacteriocin immunity protein</fullName>
    </submittedName>
</protein>
<dbReference type="Proteomes" id="UP001501510">
    <property type="component" value="Unassembled WGS sequence"/>
</dbReference>
<name>A0ABP3UUH4_9CLOT</name>
<dbReference type="InterPro" id="IPR015046">
    <property type="entry name" value="LciA_Immunity-like"/>
</dbReference>
<accession>A0ABP3UUH4</accession>
<dbReference type="RefSeq" id="WP_343761818.1">
    <property type="nucleotide sequence ID" value="NZ_BAAACG010000010.1"/>
</dbReference>
<dbReference type="CDD" id="cd21059">
    <property type="entry name" value="LciA-like"/>
    <property type="match status" value="1"/>
</dbReference>
<dbReference type="Pfam" id="PF08951">
    <property type="entry name" value="EntA_Immun"/>
    <property type="match status" value="1"/>
</dbReference>
<comment type="caution">
    <text evidence="1">The sequence shown here is derived from an EMBL/GenBank/DDBJ whole genome shotgun (WGS) entry which is preliminary data.</text>
</comment>
<keyword evidence="2" id="KW-1185">Reference proteome</keyword>
<organism evidence="1 2">
    <name type="scientific">Clostridium oceanicum</name>
    <dbReference type="NCBI Taxonomy" id="1543"/>
    <lineage>
        <taxon>Bacteria</taxon>
        <taxon>Bacillati</taxon>
        <taxon>Bacillota</taxon>
        <taxon>Clostridia</taxon>
        <taxon>Eubacteriales</taxon>
        <taxon>Clostridiaceae</taxon>
        <taxon>Clostridium</taxon>
    </lineage>
</organism>
<dbReference type="EMBL" id="BAAACG010000010">
    <property type="protein sequence ID" value="GAA0741861.1"/>
    <property type="molecule type" value="Genomic_DNA"/>
</dbReference>
<gene>
    <name evidence="1" type="ORF">GCM10008906_23630</name>
</gene>
<evidence type="ECO:0000313" key="1">
    <source>
        <dbReference type="EMBL" id="GAA0741861.1"/>
    </source>
</evidence>